<reference evidence="1 2" key="1">
    <citation type="submission" date="2014-04" db="EMBL/GenBank/DDBJ databases">
        <authorList>
            <consortium name="DOE Joint Genome Institute"/>
            <person name="Kuo A."/>
            <person name="Gay G."/>
            <person name="Dore J."/>
            <person name="Kohler A."/>
            <person name="Nagy L.G."/>
            <person name="Floudas D."/>
            <person name="Copeland A."/>
            <person name="Barry K.W."/>
            <person name="Cichocki N."/>
            <person name="Veneault-Fourrey C."/>
            <person name="LaButti K."/>
            <person name="Lindquist E.A."/>
            <person name="Lipzen A."/>
            <person name="Lundell T."/>
            <person name="Morin E."/>
            <person name="Murat C."/>
            <person name="Sun H."/>
            <person name="Tunlid A."/>
            <person name="Henrissat B."/>
            <person name="Grigoriev I.V."/>
            <person name="Hibbett D.S."/>
            <person name="Martin F."/>
            <person name="Nordberg H.P."/>
            <person name="Cantor M.N."/>
            <person name="Hua S.X."/>
        </authorList>
    </citation>
    <scope>NUCLEOTIDE SEQUENCE [LARGE SCALE GENOMIC DNA]</scope>
    <source>
        <strain evidence="2">h7</strain>
    </source>
</reference>
<dbReference type="EMBL" id="KN831781">
    <property type="protein sequence ID" value="KIM41158.1"/>
    <property type="molecule type" value="Genomic_DNA"/>
</dbReference>
<evidence type="ECO:0000313" key="2">
    <source>
        <dbReference type="Proteomes" id="UP000053424"/>
    </source>
</evidence>
<dbReference type="Gene3D" id="2.60.34.10">
    <property type="entry name" value="Substrate Binding Domain Of DNAk, Chain A, domain 1"/>
    <property type="match status" value="1"/>
</dbReference>
<organism evidence="1 2">
    <name type="scientific">Hebeloma cylindrosporum</name>
    <dbReference type="NCBI Taxonomy" id="76867"/>
    <lineage>
        <taxon>Eukaryota</taxon>
        <taxon>Fungi</taxon>
        <taxon>Dikarya</taxon>
        <taxon>Basidiomycota</taxon>
        <taxon>Agaricomycotina</taxon>
        <taxon>Agaricomycetes</taxon>
        <taxon>Agaricomycetidae</taxon>
        <taxon>Agaricales</taxon>
        <taxon>Agaricineae</taxon>
        <taxon>Hymenogastraceae</taxon>
        <taxon>Hebeloma</taxon>
    </lineage>
</organism>
<protein>
    <submittedName>
        <fullName evidence="1">Uncharacterized protein</fullName>
    </submittedName>
</protein>
<proteinExistence type="predicted"/>
<accession>A0A0C2XU50</accession>
<dbReference type="Proteomes" id="UP000053424">
    <property type="component" value="Unassembled WGS sequence"/>
</dbReference>
<dbReference type="SUPFAM" id="SSF100920">
    <property type="entry name" value="Heat shock protein 70kD (HSP70), peptide-binding domain"/>
    <property type="match status" value="1"/>
</dbReference>
<dbReference type="HOGENOM" id="CLU_702183_0_0_1"/>
<dbReference type="AlphaFoldDB" id="A0A0C2XU50"/>
<dbReference type="OrthoDB" id="2923695at2759"/>
<dbReference type="InterPro" id="IPR029047">
    <property type="entry name" value="HSP70_peptide-bd_sf"/>
</dbReference>
<sequence>MVLAGFCISRTGVDIALVSAEDGALQESASTPLQLDPVVPDADALVVPFASLTGLHPAELTVLAISTQVVVKDEYNMLPKIGFTTYDRSTIDYLSAYVAGLTADEVANAPELLFIEITHTSFIAQMVTIRLDGTKRTCLPIYVEAATSSTTTLPTFLGQVFAWALGHNHKLFQCVFLDPPLGSVDGTALQTTLTPDCPLIIVDGRQLGKGAASYAFLDQEYLRDPEDELGQYFSACPISFVANNIPPTVIIHRSERLPRDRTIIFMAPEGNQTSITIKFALGTHDIFPDDRLIFAKLTLEGLHPRPAGEGQITISTYLSHEWGNIIGVFQGSETKNADVRLAIQIPSPSLFPAYAVFRSMIP</sequence>
<name>A0A0C2XU50_HEBCY</name>
<keyword evidence="2" id="KW-1185">Reference proteome</keyword>
<gene>
    <name evidence="1" type="ORF">M413DRAFT_28223</name>
</gene>
<dbReference type="STRING" id="686832.A0A0C2XU50"/>
<evidence type="ECO:0000313" key="1">
    <source>
        <dbReference type="EMBL" id="KIM41158.1"/>
    </source>
</evidence>
<reference evidence="2" key="2">
    <citation type="submission" date="2015-01" db="EMBL/GenBank/DDBJ databases">
        <title>Evolutionary Origins and Diversification of the Mycorrhizal Mutualists.</title>
        <authorList>
            <consortium name="DOE Joint Genome Institute"/>
            <consortium name="Mycorrhizal Genomics Consortium"/>
            <person name="Kohler A."/>
            <person name="Kuo A."/>
            <person name="Nagy L.G."/>
            <person name="Floudas D."/>
            <person name="Copeland A."/>
            <person name="Barry K.W."/>
            <person name="Cichocki N."/>
            <person name="Veneault-Fourrey C."/>
            <person name="LaButti K."/>
            <person name="Lindquist E.A."/>
            <person name="Lipzen A."/>
            <person name="Lundell T."/>
            <person name="Morin E."/>
            <person name="Murat C."/>
            <person name="Riley R."/>
            <person name="Ohm R."/>
            <person name="Sun H."/>
            <person name="Tunlid A."/>
            <person name="Henrissat B."/>
            <person name="Grigoriev I.V."/>
            <person name="Hibbett D.S."/>
            <person name="Martin F."/>
        </authorList>
    </citation>
    <scope>NUCLEOTIDE SEQUENCE [LARGE SCALE GENOMIC DNA]</scope>
    <source>
        <strain evidence="2">h7</strain>
    </source>
</reference>